<sequence length="36" mass="4296">MLFIERNKVAYPTYVSRCLPLRAQCLSFMQIGRFEN</sequence>
<dbReference type="EMBL" id="JYDQ01001581">
    <property type="protein sequence ID" value="KRY04980.1"/>
    <property type="molecule type" value="Genomic_DNA"/>
</dbReference>
<gene>
    <name evidence="1" type="ORF">T12_13786</name>
    <name evidence="2" type="ORF">T12_8792</name>
</gene>
<evidence type="ECO:0000313" key="3">
    <source>
        <dbReference type="Proteomes" id="UP000054783"/>
    </source>
</evidence>
<reference evidence="2 3" key="1">
    <citation type="submission" date="2015-01" db="EMBL/GenBank/DDBJ databases">
        <title>Evolution of Trichinella species and genotypes.</title>
        <authorList>
            <person name="Korhonen P.K."/>
            <person name="Edoardo P."/>
            <person name="Giuseppe L.R."/>
            <person name="Gasser R.B."/>
        </authorList>
    </citation>
    <scope>NUCLEOTIDE SEQUENCE [LARGE SCALE GENOMIC DNA]</scope>
    <source>
        <strain evidence="2">ISS2496</strain>
    </source>
</reference>
<evidence type="ECO:0000313" key="1">
    <source>
        <dbReference type="EMBL" id="KRY04601.1"/>
    </source>
</evidence>
<organism evidence="2 3">
    <name type="scientific">Trichinella patagoniensis</name>
    <dbReference type="NCBI Taxonomy" id="990121"/>
    <lineage>
        <taxon>Eukaryota</taxon>
        <taxon>Metazoa</taxon>
        <taxon>Ecdysozoa</taxon>
        <taxon>Nematoda</taxon>
        <taxon>Enoplea</taxon>
        <taxon>Dorylaimia</taxon>
        <taxon>Trichinellida</taxon>
        <taxon>Trichinellidae</taxon>
        <taxon>Trichinella</taxon>
    </lineage>
</organism>
<protein>
    <submittedName>
        <fullName evidence="2">Uncharacterized protein</fullName>
    </submittedName>
</protein>
<comment type="caution">
    <text evidence="2">The sequence shown here is derived from an EMBL/GenBank/DDBJ whole genome shotgun (WGS) entry which is preliminary data.</text>
</comment>
<evidence type="ECO:0000313" key="2">
    <source>
        <dbReference type="EMBL" id="KRY04980.1"/>
    </source>
</evidence>
<keyword evidence="3" id="KW-1185">Reference proteome</keyword>
<dbReference type="EMBL" id="JYDQ01001835">
    <property type="protein sequence ID" value="KRY04601.1"/>
    <property type="molecule type" value="Genomic_DNA"/>
</dbReference>
<name>A0A0V0YXH0_9BILA</name>
<accession>A0A0V0YXH0</accession>
<proteinExistence type="predicted"/>
<dbReference type="AlphaFoldDB" id="A0A0V0YXH0"/>
<dbReference type="Proteomes" id="UP000054783">
    <property type="component" value="Unassembled WGS sequence"/>
</dbReference>